<feature type="transmembrane region" description="Helical" evidence="8">
    <location>
        <begin position="122"/>
        <end position="139"/>
    </location>
</feature>
<organism evidence="9">
    <name type="scientific">Amphimedon queenslandica</name>
    <name type="common">Sponge</name>
    <dbReference type="NCBI Taxonomy" id="400682"/>
    <lineage>
        <taxon>Eukaryota</taxon>
        <taxon>Metazoa</taxon>
        <taxon>Porifera</taxon>
        <taxon>Demospongiae</taxon>
        <taxon>Heteroscleromorpha</taxon>
        <taxon>Haplosclerida</taxon>
        <taxon>Niphatidae</taxon>
        <taxon>Amphimedon</taxon>
    </lineage>
</organism>
<keyword evidence="4" id="KW-0813">Transport</keyword>
<comment type="similarity">
    <text evidence="2">Belongs to the major facilitator superfamily. Proton-dependent oligopeptide transporter (POT/PTR) (TC 2.A.17) family.</text>
</comment>
<evidence type="ECO:0000313" key="10">
    <source>
        <dbReference type="Proteomes" id="UP000007879"/>
    </source>
</evidence>
<feature type="transmembrane region" description="Helical" evidence="8">
    <location>
        <begin position="515"/>
        <end position="541"/>
    </location>
</feature>
<dbReference type="AlphaFoldDB" id="A0A1X7V4D0"/>
<reference evidence="10" key="1">
    <citation type="journal article" date="2010" name="Nature">
        <title>The Amphimedon queenslandica genome and the evolution of animal complexity.</title>
        <authorList>
            <person name="Srivastava M."/>
            <person name="Simakov O."/>
            <person name="Chapman J."/>
            <person name="Fahey B."/>
            <person name="Gauthier M.E."/>
            <person name="Mitros T."/>
            <person name="Richards G.S."/>
            <person name="Conaco C."/>
            <person name="Dacre M."/>
            <person name="Hellsten U."/>
            <person name="Larroux C."/>
            <person name="Putnam N.H."/>
            <person name="Stanke M."/>
            <person name="Adamska M."/>
            <person name="Darling A."/>
            <person name="Degnan S.M."/>
            <person name="Oakley T.H."/>
            <person name="Plachetzki D.C."/>
            <person name="Zhai Y."/>
            <person name="Adamski M."/>
            <person name="Calcino A."/>
            <person name="Cummins S.F."/>
            <person name="Goodstein D.M."/>
            <person name="Harris C."/>
            <person name="Jackson D.J."/>
            <person name="Leys S.P."/>
            <person name="Shu S."/>
            <person name="Woodcroft B.J."/>
            <person name="Vervoort M."/>
            <person name="Kosik K.S."/>
            <person name="Manning G."/>
            <person name="Degnan B.M."/>
            <person name="Rokhsar D.S."/>
        </authorList>
    </citation>
    <scope>NUCLEOTIDE SEQUENCE [LARGE SCALE GENOMIC DNA]</scope>
</reference>
<dbReference type="eggNOG" id="KOG1237">
    <property type="taxonomic scope" value="Eukaryota"/>
</dbReference>
<dbReference type="EnsemblMetazoa" id="XM_011404963.2">
    <property type="protein sequence ID" value="XP_011403265.1"/>
    <property type="gene ID" value="LOC105312371"/>
</dbReference>
<feature type="transmembrane region" description="Helical" evidence="8">
    <location>
        <begin position="220"/>
        <end position="243"/>
    </location>
</feature>
<dbReference type="PANTHER" id="PTHR11654">
    <property type="entry name" value="OLIGOPEPTIDE TRANSPORTER-RELATED"/>
    <property type="match status" value="1"/>
</dbReference>
<evidence type="ECO:0000256" key="6">
    <source>
        <dbReference type="ARBA" id="ARBA00023136"/>
    </source>
</evidence>
<dbReference type="Gene3D" id="1.20.1250.20">
    <property type="entry name" value="MFS general substrate transporter like domains"/>
    <property type="match status" value="1"/>
</dbReference>
<name>A0A1X7V4D0_AMPQE</name>
<proteinExistence type="inferred from homology"/>
<dbReference type="GO" id="GO:0015833">
    <property type="term" value="P:peptide transport"/>
    <property type="evidence" value="ECO:0007669"/>
    <property type="project" value="UniProtKB-KW"/>
</dbReference>
<keyword evidence="4" id="KW-0571">Peptide transport</keyword>
<feature type="transmembrane region" description="Helical" evidence="8">
    <location>
        <begin position="444"/>
        <end position="468"/>
    </location>
</feature>
<evidence type="ECO:0000256" key="5">
    <source>
        <dbReference type="ARBA" id="ARBA00022989"/>
    </source>
</evidence>
<dbReference type="Proteomes" id="UP000007879">
    <property type="component" value="Unassembled WGS sequence"/>
</dbReference>
<evidence type="ECO:0000256" key="1">
    <source>
        <dbReference type="ARBA" id="ARBA00004141"/>
    </source>
</evidence>
<keyword evidence="10" id="KW-1185">Reference proteome</keyword>
<feature type="transmembrane region" description="Helical" evidence="8">
    <location>
        <begin position="360"/>
        <end position="384"/>
    </location>
</feature>
<evidence type="ECO:0000256" key="8">
    <source>
        <dbReference type="SAM" id="Phobius"/>
    </source>
</evidence>
<evidence type="ECO:0000313" key="9">
    <source>
        <dbReference type="EnsemblMetazoa" id="Aqu2.1.34826_001"/>
    </source>
</evidence>
<feature type="region of interest" description="Disordered" evidence="7">
    <location>
        <begin position="1"/>
        <end position="25"/>
    </location>
</feature>
<dbReference type="KEGG" id="aqu:105312371"/>
<keyword evidence="4" id="KW-0653">Protein transport</keyword>
<evidence type="ECO:0000256" key="3">
    <source>
        <dbReference type="ARBA" id="ARBA00022692"/>
    </source>
</evidence>
<dbReference type="OrthoDB" id="8904098at2759"/>
<dbReference type="GO" id="GO:0016020">
    <property type="term" value="C:membrane"/>
    <property type="evidence" value="ECO:0007669"/>
    <property type="project" value="UniProtKB-SubCell"/>
</dbReference>
<evidence type="ECO:0000256" key="4">
    <source>
        <dbReference type="ARBA" id="ARBA00022856"/>
    </source>
</evidence>
<feature type="transmembrane region" description="Helical" evidence="8">
    <location>
        <begin position="197"/>
        <end position="214"/>
    </location>
</feature>
<gene>
    <name evidence="9" type="primary">105312371</name>
</gene>
<feature type="transmembrane region" description="Helical" evidence="8">
    <location>
        <begin position="51"/>
        <end position="69"/>
    </location>
</feature>
<protein>
    <recommendedName>
        <fullName evidence="11">Major facilitator superfamily associated domain-containing protein</fullName>
    </recommendedName>
</protein>
<evidence type="ECO:0008006" key="11">
    <source>
        <dbReference type="Google" id="ProtNLM"/>
    </source>
</evidence>
<dbReference type="EnsemblMetazoa" id="Aqu2.1.34826_001">
    <property type="protein sequence ID" value="Aqu2.1.34826_001"/>
    <property type="gene ID" value="Aqu2.1.34826"/>
</dbReference>
<comment type="subcellular location">
    <subcellularLocation>
        <location evidence="1">Membrane</location>
        <topology evidence="1">Multi-pass membrane protein</topology>
    </subcellularLocation>
</comment>
<feature type="transmembrane region" description="Helical" evidence="8">
    <location>
        <begin position="151"/>
        <end position="176"/>
    </location>
</feature>
<reference evidence="9" key="2">
    <citation type="submission" date="2017-05" db="UniProtKB">
        <authorList>
            <consortium name="EnsemblMetazoa"/>
        </authorList>
    </citation>
    <scope>IDENTIFICATION</scope>
</reference>
<dbReference type="Pfam" id="PF00854">
    <property type="entry name" value="PTR2"/>
    <property type="match status" value="1"/>
</dbReference>
<accession>A0A1X7V4D0</accession>
<sequence>MEQTQQLETGYMSQREGEKSPFPSIHKPIKKVKRKFSVNLRSQRSLLFRKPIALLLLWNSMVYGYQFIVLRLVTSQNQQKQESFWLSEFLVLLTNYVLSDLFYPLAGWLSDTKLGRYRVLKYSIWLMWISGGIALLSLIPQNICISLGMKIAVLIINAISLAGFDVNIVLFGLNHLIDAPSDQSSAFIRYYYWTRNISFLALSILNVIVCMYTHTHGTEYSMFIILTVSTLLLSLALGSDFIFGRILKVHYKRSNPFQLIRKILMYTWRHSYPELRSAFTYNESFTPKRIDYAKEMYGGPFKYEQVEDVKSFLNLLFAIVAIGIFSFMYLVSYSSVHYFIKRIQKSTYFTDIEVCWPLDNFYWIVNPLIITVLIPVYEFLLLPCLQKYVPRTLRRIGLAVVLLLLGLISLFVLDLTSKSKDFSTCTTNISNRSTTNATINSSNIGLVFIPVLLLTLAEMLGKIAALEFICAQTPEIFKGFMMGLLFAVQAMFNGLATLIIGPFMKSQYNQDVKWGAIHCLAGFYSMHMVLGVLALICYVFAVKKYKRRERNPVINEQQLIESYYEHMFNERDKNEERMITHDVTINN</sequence>
<feature type="transmembrane region" description="Helical" evidence="8">
    <location>
        <begin position="89"/>
        <end position="110"/>
    </location>
</feature>
<feature type="transmembrane region" description="Helical" evidence="8">
    <location>
        <begin position="480"/>
        <end position="503"/>
    </location>
</feature>
<evidence type="ECO:0000256" key="7">
    <source>
        <dbReference type="SAM" id="MobiDB-lite"/>
    </source>
</evidence>
<dbReference type="OMA" id="CNGQANN"/>
<keyword evidence="6 8" id="KW-0472">Membrane</keyword>
<keyword evidence="3 8" id="KW-0812">Transmembrane</keyword>
<dbReference type="InterPro" id="IPR000109">
    <property type="entry name" value="POT_fam"/>
</dbReference>
<dbReference type="GO" id="GO:0022857">
    <property type="term" value="F:transmembrane transporter activity"/>
    <property type="evidence" value="ECO:0007669"/>
    <property type="project" value="InterPro"/>
</dbReference>
<dbReference type="InterPro" id="IPR036259">
    <property type="entry name" value="MFS_trans_sf"/>
</dbReference>
<feature type="transmembrane region" description="Helical" evidence="8">
    <location>
        <begin position="396"/>
        <end position="413"/>
    </location>
</feature>
<dbReference type="SUPFAM" id="SSF103473">
    <property type="entry name" value="MFS general substrate transporter"/>
    <property type="match status" value="1"/>
</dbReference>
<evidence type="ECO:0000256" key="2">
    <source>
        <dbReference type="ARBA" id="ARBA00005982"/>
    </source>
</evidence>
<keyword evidence="5 8" id="KW-1133">Transmembrane helix</keyword>
<dbReference type="InParanoid" id="A0A1X7V4D0"/>
<feature type="compositionally biased region" description="Polar residues" evidence="7">
    <location>
        <begin position="1"/>
        <end position="12"/>
    </location>
</feature>
<feature type="transmembrane region" description="Helical" evidence="8">
    <location>
        <begin position="312"/>
        <end position="340"/>
    </location>
</feature>